<proteinExistence type="predicted"/>
<reference evidence="2" key="1">
    <citation type="submission" date="2018-08" db="EMBL/GenBank/DDBJ databases">
        <authorList>
            <person name="Chevrot R."/>
        </authorList>
    </citation>
    <scope>NUCLEOTIDE SEQUENCE [LARGE SCALE GENOMIC DNA]</scope>
</reference>
<dbReference type="AlphaFoldDB" id="A0A383RM38"/>
<gene>
    <name evidence="1" type="ORF">PBLR_16082</name>
</gene>
<evidence type="ECO:0000313" key="1">
    <source>
        <dbReference type="EMBL" id="SYX87652.1"/>
    </source>
</evidence>
<organism evidence="1 2">
    <name type="scientific">Paenibacillus alvei</name>
    <name type="common">Bacillus alvei</name>
    <dbReference type="NCBI Taxonomy" id="44250"/>
    <lineage>
        <taxon>Bacteria</taxon>
        <taxon>Bacillati</taxon>
        <taxon>Bacillota</taxon>
        <taxon>Bacilli</taxon>
        <taxon>Bacillales</taxon>
        <taxon>Paenibacillaceae</taxon>
        <taxon>Paenibacillus</taxon>
    </lineage>
</organism>
<protein>
    <submittedName>
        <fullName evidence="1">Uncharacterized protein</fullName>
    </submittedName>
</protein>
<sequence length="84" mass="9645">MKELEQAVMAAKRQKESTLIDIKVLPKTMTHGYDAWWNVGVAEVSGKKAIAHAYDERRQFLSQARPYYQSSCVFEGKFDGNNLY</sequence>
<name>A0A383RM38_PAEAL</name>
<dbReference type="EMBL" id="LS992241">
    <property type="protein sequence ID" value="SYX87652.1"/>
    <property type="molecule type" value="Genomic_DNA"/>
</dbReference>
<dbReference type="Proteomes" id="UP000304148">
    <property type="component" value="Chromosome"/>
</dbReference>
<evidence type="ECO:0000313" key="2">
    <source>
        <dbReference type="Proteomes" id="UP000304148"/>
    </source>
</evidence>
<accession>A0A383RM38</accession>